<dbReference type="AlphaFoldDB" id="A0A3P3Y8V8"/>
<accession>A0A3P3Y8V8</accession>
<gene>
    <name evidence="2" type="ORF">PLBR_LOCUS3625</name>
</gene>
<evidence type="ECO:0000256" key="1">
    <source>
        <dbReference type="SAM" id="MobiDB-lite"/>
    </source>
</evidence>
<feature type="compositionally biased region" description="Low complexity" evidence="1">
    <location>
        <begin position="32"/>
        <end position="48"/>
    </location>
</feature>
<proteinExistence type="predicted"/>
<sequence length="327" mass="35446">MQLYGVMMSRVGDLGSTRDRPIVCFSDDDASAEAGTAPPGRAAPAAASSPPPEVIVVDDVDGSVEALPDQKRRRTDTPVVQAGAAAGRQPPMQVWLKEVLERYPNVRVRVVATIGDSQIVSLDNATAVLHGYRLVVAYTRDEGHGPRSTAIIVLMIPDVHDRSVTSIAVRMLRRAPNPVLLPGVDPGPLQEMHLQFAALTAKSPNVMGHHFATNEPIIDVVLRVVAAAEVLVKNARCAIPAQAPVDEPRLARIVSAKTRGSRPCPLCGMVPPITIAHIQEHRTEIMARMSPEDLDEYQRIRRAENERVRAVVTQLRCQVLSGRAPGR</sequence>
<keyword evidence="2" id="KW-0496">Mitochondrion</keyword>
<protein>
    <submittedName>
        <fullName evidence="2">Uncharacterized protein</fullName>
    </submittedName>
</protein>
<name>A0A3P3Y8V8_PLABS</name>
<organism evidence="2 3">
    <name type="scientific">Plasmodiophora brassicae</name>
    <name type="common">Clubroot disease agent</name>
    <dbReference type="NCBI Taxonomy" id="37360"/>
    <lineage>
        <taxon>Eukaryota</taxon>
        <taxon>Sar</taxon>
        <taxon>Rhizaria</taxon>
        <taxon>Endomyxa</taxon>
        <taxon>Phytomyxea</taxon>
        <taxon>Plasmodiophorida</taxon>
        <taxon>Plasmodiophoridae</taxon>
        <taxon>Plasmodiophora</taxon>
    </lineage>
</organism>
<evidence type="ECO:0000313" key="3">
    <source>
        <dbReference type="Proteomes" id="UP000290189"/>
    </source>
</evidence>
<evidence type="ECO:0000313" key="2">
    <source>
        <dbReference type="EMBL" id="SPQ96410.1"/>
    </source>
</evidence>
<dbReference type="EMBL" id="OVEO01000005">
    <property type="protein sequence ID" value="SPQ96410.1"/>
    <property type="molecule type" value="Genomic_DNA"/>
</dbReference>
<geneLocation type="mitochondrion" evidence="2"/>
<dbReference type="Proteomes" id="UP000290189">
    <property type="component" value="Unassembled WGS sequence"/>
</dbReference>
<reference evidence="2 3" key="1">
    <citation type="submission" date="2018-03" db="EMBL/GenBank/DDBJ databases">
        <authorList>
            <person name="Fogelqvist J."/>
        </authorList>
    </citation>
    <scope>NUCLEOTIDE SEQUENCE [LARGE SCALE GENOMIC DNA]</scope>
</reference>
<feature type="region of interest" description="Disordered" evidence="1">
    <location>
        <begin position="29"/>
        <end position="52"/>
    </location>
</feature>